<dbReference type="SUPFAM" id="SSF46626">
    <property type="entry name" value="Cytochrome c"/>
    <property type="match status" value="1"/>
</dbReference>
<proteinExistence type="predicted"/>
<feature type="domain" description="Cytochrome c" evidence="6">
    <location>
        <begin position="21"/>
        <end position="57"/>
    </location>
</feature>
<dbReference type="InterPro" id="IPR009056">
    <property type="entry name" value="Cyt_c-like_dom"/>
</dbReference>
<reference evidence="7 8" key="1">
    <citation type="submission" date="2018-06" db="EMBL/GenBank/DDBJ databases">
        <title>Genomic Encyclopedia of Archaeal and Bacterial Type Strains, Phase II (KMG-II): from individual species to whole genera.</title>
        <authorList>
            <person name="Goeker M."/>
        </authorList>
    </citation>
    <scope>NUCLEOTIDE SEQUENCE [LARGE SCALE GENOMIC DNA]</scope>
    <source>
        <strain evidence="7 8">DSM 22011</strain>
    </source>
</reference>
<gene>
    <name evidence="7" type="ORF">ATI53_10798</name>
</gene>
<organism evidence="7 8">
    <name type="scientific">Salipiger aestuarii</name>
    <dbReference type="NCBI Taxonomy" id="568098"/>
    <lineage>
        <taxon>Bacteria</taxon>
        <taxon>Pseudomonadati</taxon>
        <taxon>Pseudomonadota</taxon>
        <taxon>Alphaproteobacteria</taxon>
        <taxon>Rhodobacterales</taxon>
        <taxon>Roseobacteraceae</taxon>
        <taxon>Salipiger</taxon>
    </lineage>
</organism>
<name>A0A327XJI8_9RHOB</name>
<keyword evidence="3 4" id="KW-0408">Iron</keyword>
<evidence type="ECO:0000259" key="6">
    <source>
        <dbReference type="PROSITE" id="PS51007"/>
    </source>
</evidence>
<sequence length="57" mass="5759">MKRRVLFAAALAGTANTTQAQDKADGATLYRQNCAACHGTNPEGQSGPGRLAANAAA</sequence>
<evidence type="ECO:0000256" key="3">
    <source>
        <dbReference type="ARBA" id="ARBA00023004"/>
    </source>
</evidence>
<dbReference type="GO" id="GO:0020037">
    <property type="term" value="F:heme binding"/>
    <property type="evidence" value="ECO:0007669"/>
    <property type="project" value="InterPro"/>
</dbReference>
<evidence type="ECO:0000256" key="5">
    <source>
        <dbReference type="SAM" id="SignalP"/>
    </source>
</evidence>
<dbReference type="Pfam" id="PF13442">
    <property type="entry name" value="Cytochrome_CBB3"/>
    <property type="match status" value="1"/>
</dbReference>
<feature type="chain" id="PRO_5016241440" evidence="5">
    <location>
        <begin position="21"/>
        <end position="57"/>
    </location>
</feature>
<dbReference type="RefSeq" id="WP_009503957.1">
    <property type="nucleotide sequence ID" value="NZ_LIGK01000095.1"/>
</dbReference>
<dbReference type="Proteomes" id="UP000249165">
    <property type="component" value="Unassembled WGS sequence"/>
</dbReference>
<feature type="signal peptide" evidence="5">
    <location>
        <begin position="1"/>
        <end position="20"/>
    </location>
</feature>
<evidence type="ECO:0000313" key="8">
    <source>
        <dbReference type="Proteomes" id="UP000249165"/>
    </source>
</evidence>
<dbReference type="Gene3D" id="1.10.760.10">
    <property type="entry name" value="Cytochrome c-like domain"/>
    <property type="match status" value="1"/>
</dbReference>
<dbReference type="AlphaFoldDB" id="A0A327XJI8"/>
<keyword evidence="2 4" id="KW-0479">Metal-binding</keyword>
<accession>A0A327XJI8</accession>
<evidence type="ECO:0000256" key="2">
    <source>
        <dbReference type="ARBA" id="ARBA00022723"/>
    </source>
</evidence>
<keyword evidence="8" id="KW-1185">Reference proteome</keyword>
<keyword evidence="5" id="KW-0732">Signal</keyword>
<dbReference type="PROSITE" id="PS51007">
    <property type="entry name" value="CYTC"/>
    <property type="match status" value="1"/>
</dbReference>
<dbReference type="GO" id="GO:0046872">
    <property type="term" value="F:metal ion binding"/>
    <property type="evidence" value="ECO:0007669"/>
    <property type="project" value="UniProtKB-KW"/>
</dbReference>
<dbReference type="InterPro" id="IPR036909">
    <property type="entry name" value="Cyt_c-like_dom_sf"/>
</dbReference>
<evidence type="ECO:0000313" key="7">
    <source>
        <dbReference type="EMBL" id="RAK08542.1"/>
    </source>
</evidence>
<comment type="caution">
    <text evidence="7">The sequence shown here is derived from an EMBL/GenBank/DDBJ whole genome shotgun (WGS) entry which is preliminary data.</text>
</comment>
<protein>
    <submittedName>
        <fullName evidence="7">Cbb3-type cytochrome c oxidase subunit III</fullName>
    </submittedName>
</protein>
<evidence type="ECO:0000256" key="4">
    <source>
        <dbReference type="PROSITE-ProRule" id="PRU00433"/>
    </source>
</evidence>
<dbReference type="EMBL" id="QLMG01000079">
    <property type="protein sequence ID" value="RAK08542.1"/>
    <property type="molecule type" value="Genomic_DNA"/>
</dbReference>
<evidence type="ECO:0000256" key="1">
    <source>
        <dbReference type="ARBA" id="ARBA00022617"/>
    </source>
</evidence>
<keyword evidence="1 4" id="KW-0349">Heme</keyword>
<dbReference type="OrthoDB" id="9808603at2"/>
<dbReference type="GO" id="GO:0009055">
    <property type="term" value="F:electron transfer activity"/>
    <property type="evidence" value="ECO:0007669"/>
    <property type="project" value="InterPro"/>
</dbReference>